<name>A0A0P1FGK2_9RHOB</name>
<dbReference type="InterPro" id="IPR058624">
    <property type="entry name" value="MdtA-like_HH"/>
</dbReference>
<comment type="subcellular location">
    <subcellularLocation>
        <location evidence="1">Cell envelope</location>
    </subcellularLocation>
</comment>
<evidence type="ECO:0000256" key="1">
    <source>
        <dbReference type="ARBA" id="ARBA00004196"/>
    </source>
</evidence>
<dbReference type="Pfam" id="PF25944">
    <property type="entry name" value="Beta-barrel_RND"/>
    <property type="match status" value="1"/>
</dbReference>
<dbReference type="Pfam" id="PF25876">
    <property type="entry name" value="HH_MFP_RND"/>
    <property type="match status" value="1"/>
</dbReference>
<dbReference type="GO" id="GO:0030313">
    <property type="term" value="C:cell envelope"/>
    <property type="evidence" value="ECO:0007669"/>
    <property type="project" value="UniProtKB-SubCell"/>
</dbReference>
<dbReference type="GO" id="GO:0022857">
    <property type="term" value="F:transmembrane transporter activity"/>
    <property type="evidence" value="ECO:0007669"/>
    <property type="project" value="InterPro"/>
</dbReference>
<dbReference type="Gene3D" id="2.40.30.170">
    <property type="match status" value="1"/>
</dbReference>
<evidence type="ECO:0000256" key="2">
    <source>
        <dbReference type="ARBA" id="ARBA00009477"/>
    </source>
</evidence>
<dbReference type="EMBL" id="CYPW01000040">
    <property type="protein sequence ID" value="CUH54376.1"/>
    <property type="molecule type" value="Genomic_DNA"/>
</dbReference>
<dbReference type="FunFam" id="2.40.420.20:FF:000001">
    <property type="entry name" value="Efflux RND transporter periplasmic adaptor subunit"/>
    <property type="match status" value="1"/>
</dbReference>
<dbReference type="Proteomes" id="UP000054823">
    <property type="component" value="Unassembled WGS sequence"/>
</dbReference>
<evidence type="ECO:0000259" key="7">
    <source>
        <dbReference type="Pfam" id="PF25967"/>
    </source>
</evidence>
<evidence type="ECO:0000313" key="8">
    <source>
        <dbReference type="EMBL" id="CUH54376.1"/>
    </source>
</evidence>
<dbReference type="Gene3D" id="2.40.420.20">
    <property type="match status" value="1"/>
</dbReference>
<evidence type="ECO:0000259" key="4">
    <source>
        <dbReference type="Pfam" id="PF25876"/>
    </source>
</evidence>
<keyword evidence="3" id="KW-0732">Signal</keyword>
<dbReference type="Gene3D" id="1.10.287.470">
    <property type="entry name" value="Helix hairpin bin"/>
    <property type="match status" value="1"/>
</dbReference>
<dbReference type="STRING" id="321267.SHM7688_03846"/>
<organism evidence="8 9">
    <name type="scientific">Shimia marina</name>
    <dbReference type="NCBI Taxonomy" id="321267"/>
    <lineage>
        <taxon>Bacteria</taxon>
        <taxon>Pseudomonadati</taxon>
        <taxon>Pseudomonadota</taxon>
        <taxon>Alphaproteobacteria</taxon>
        <taxon>Rhodobacterales</taxon>
        <taxon>Roseobacteraceae</taxon>
    </lineage>
</organism>
<dbReference type="InterPro" id="IPR058627">
    <property type="entry name" value="MdtA-like_C"/>
</dbReference>
<gene>
    <name evidence="8" type="primary">bepF_2</name>
    <name evidence="8" type="ORF">SHM7688_03846</name>
</gene>
<evidence type="ECO:0000259" key="5">
    <source>
        <dbReference type="Pfam" id="PF25917"/>
    </source>
</evidence>
<proteinExistence type="inferred from homology"/>
<protein>
    <submittedName>
        <fullName evidence="8">Efflux pump periplasmic linker BepF</fullName>
    </submittedName>
</protein>
<feature type="chain" id="PRO_5006062572" evidence="3">
    <location>
        <begin position="26"/>
        <end position="378"/>
    </location>
</feature>
<dbReference type="InterPro" id="IPR058626">
    <property type="entry name" value="MdtA-like_b-barrel"/>
</dbReference>
<dbReference type="Gene3D" id="2.40.50.100">
    <property type="match status" value="1"/>
</dbReference>
<comment type="similarity">
    <text evidence="2">Belongs to the membrane fusion protein (MFP) (TC 8.A.1) family.</text>
</comment>
<sequence>MKLVHFTPFAAALISASLTAPIALAQDAPAPKVSVAAAYTDELVDEAIFIGKGEAVNKVDLVARVSGFVEDILVQDGDDVSAGDLLFEIEPEVYQATLTARQADLAQAEANLRLSEVELVRKTELFERDVGTEADRDVALANNEVARAQVEMAKAAIEQAQLDLDYTHVHAPFDGRVGRANVSVGELVGPNSATLINIVSTAPIYAEFSLTERQLVNVMEQYESSIAELTERGRAPEVYAILPNGEELEEAGQVVFADNRINSATGTITLRAEFANERGLLLDGAFLNLRIASAEPSKVLMIPQAAVQRDQRGDFVLVVGQQQTVEQRYVTLGRQVETAVVVEDGMREGETVIVEGLQRVRPGVTVDAVLAGQPTEEQ</sequence>
<reference evidence="8 9" key="1">
    <citation type="submission" date="2015-09" db="EMBL/GenBank/DDBJ databases">
        <authorList>
            <consortium name="Swine Surveillance"/>
        </authorList>
    </citation>
    <scope>NUCLEOTIDE SEQUENCE [LARGE SCALE GENOMIC DNA]</scope>
    <source>
        <strain evidence="8 9">CECT 7688</strain>
    </source>
</reference>
<dbReference type="PANTHER" id="PTHR30158">
    <property type="entry name" value="ACRA/E-RELATED COMPONENT OF DRUG EFFLUX TRANSPORTER"/>
    <property type="match status" value="1"/>
</dbReference>
<feature type="domain" description="Multidrug resistance protein MdtA-like C-terminal permuted SH3" evidence="7">
    <location>
        <begin position="299"/>
        <end position="359"/>
    </location>
</feature>
<dbReference type="SUPFAM" id="SSF111369">
    <property type="entry name" value="HlyD-like secretion proteins"/>
    <property type="match status" value="1"/>
</dbReference>
<feature type="domain" description="Multidrug resistance protein MdtA-like alpha-helical hairpin" evidence="4">
    <location>
        <begin position="98"/>
        <end position="167"/>
    </location>
</feature>
<dbReference type="OrthoDB" id="7811737at2"/>
<feature type="signal peptide" evidence="3">
    <location>
        <begin position="1"/>
        <end position="25"/>
    </location>
</feature>
<dbReference type="Pfam" id="PF25967">
    <property type="entry name" value="RND-MFP_C"/>
    <property type="match status" value="1"/>
</dbReference>
<evidence type="ECO:0000256" key="3">
    <source>
        <dbReference type="SAM" id="SignalP"/>
    </source>
</evidence>
<dbReference type="GO" id="GO:0046677">
    <property type="term" value="P:response to antibiotic"/>
    <property type="evidence" value="ECO:0007669"/>
    <property type="project" value="TreeGrafter"/>
</dbReference>
<dbReference type="Pfam" id="PF25917">
    <property type="entry name" value="BSH_RND"/>
    <property type="match status" value="1"/>
</dbReference>
<accession>A0A0P1FGK2</accession>
<keyword evidence="9" id="KW-1185">Reference proteome</keyword>
<dbReference type="NCBIfam" id="TIGR01730">
    <property type="entry name" value="RND_mfp"/>
    <property type="match status" value="1"/>
</dbReference>
<dbReference type="RefSeq" id="WP_058241499.1">
    <property type="nucleotide sequence ID" value="NZ_CYPW01000040.1"/>
</dbReference>
<dbReference type="InterPro" id="IPR006143">
    <property type="entry name" value="RND_pump_MFP"/>
</dbReference>
<dbReference type="AlphaFoldDB" id="A0A0P1FGK2"/>
<feature type="domain" description="Multidrug resistance protein MdtA-like barrel-sandwich hybrid" evidence="5">
    <location>
        <begin position="57"/>
        <end position="196"/>
    </location>
</feature>
<evidence type="ECO:0000313" key="9">
    <source>
        <dbReference type="Proteomes" id="UP000054823"/>
    </source>
</evidence>
<evidence type="ECO:0000259" key="6">
    <source>
        <dbReference type="Pfam" id="PF25944"/>
    </source>
</evidence>
<dbReference type="GO" id="GO:0005886">
    <property type="term" value="C:plasma membrane"/>
    <property type="evidence" value="ECO:0007669"/>
    <property type="project" value="TreeGrafter"/>
</dbReference>
<dbReference type="PANTHER" id="PTHR30158:SF10">
    <property type="entry name" value="CATION EFFLUX PUMP"/>
    <property type="match status" value="1"/>
</dbReference>
<dbReference type="InterPro" id="IPR058625">
    <property type="entry name" value="MdtA-like_BSH"/>
</dbReference>
<feature type="domain" description="Multidrug resistance protein MdtA-like beta-barrel" evidence="6">
    <location>
        <begin position="203"/>
        <end position="292"/>
    </location>
</feature>